<dbReference type="EMBL" id="BAAANS010000001">
    <property type="protein sequence ID" value="GAA2083264.1"/>
    <property type="molecule type" value="Genomic_DNA"/>
</dbReference>
<reference evidence="3 4" key="1">
    <citation type="journal article" date="2019" name="Int. J. Syst. Evol. Microbiol.">
        <title>The Global Catalogue of Microorganisms (GCM) 10K type strain sequencing project: providing services to taxonomists for standard genome sequencing and annotation.</title>
        <authorList>
            <consortium name="The Broad Institute Genomics Platform"/>
            <consortium name="The Broad Institute Genome Sequencing Center for Infectious Disease"/>
            <person name="Wu L."/>
            <person name="Ma J."/>
        </authorList>
    </citation>
    <scope>NUCLEOTIDE SEQUENCE [LARGE SCALE GENOMIC DNA]</scope>
    <source>
        <strain evidence="3 4">JCM 14559</strain>
    </source>
</reference>
<dbReference type="Pfam" id="PF14219">
    <property type="entry name" value="DUF4328"/>
    <property type="match status" value="1"/>
</dbReference>
<organism evidence="3 4">
    <name type="scientific">Kitasatospora saccharophila</name>
    <dbReference type="NCBI Taxonomy" id="407973"/>
    <lineage>
        <taxon>Bacteria</taxon>
        <taxon>Bacillati</taxon>
        <taxon>Actinomycetota</taxon>
        <taxon>Actinomycetes</taxon>
        <taxon>Kitasatosporales</taxon>
        <taxon>Streptomycetaceae</taxon>
        <taxon>Kitasatospora</taxon>
    </lineage>
</organism>
<sequence length="224" mass="24129">MPSPAVYRSPRGLATASTVLLALNGVMAVGSVAVLLYLYTVEPGDDVSLLVDLFGAGTTTNAGLVLSLATAVLFLMWLYRARVNAEVIYPHGHQHARGWAVGGWFVPLVQLWFPWQITTDVWKASAPAGEHGIPRPVSAWPVHSWWATILLSRLVYFIGAQSLGSEAALHYTDSYRQALLLLIAASLMTLAAAVLAILVVHRLTAMQEAHAARAWAAWTPPVAA</sequence>
<feature type="transmembrane region" description="Helical" evidence="1">
    <location>
        <begin position="59"/>
        <end position="79"/>
    </location>
</feature>
<accession>A0ABN2W6F4</accession>
<evidence type="ECO:0000256" key="1">
    <source>
        <dbReference type="SAM" id="Phobius"/>
    </source>
</evidence>
<proteinExistence type="predicted"/>
<keyword evidence="1" id="KW-0812">Transmembrane</keyword>
<name>A0ABN2W6F4_9ACTN</name>
<feature type="transmembrane region" description="Helical" evidence="1">
    <location>
        <begin position="99"/>
        <end position="117"/>
    </location>
</feature>
<evidence type="ECO:0000313" key="3">
    <source>
        <dbReference type="EMBL" id="GAA2083264.1"/>
    </source>
</evidence>
<evidence type="ECO:0000259" key="2">
    <source>
        <dbReference type="Pfam" id="PF14219"/>
    </source>
</evidence>
<keyword evidence="1" id="KW-0472">Membrane</keyword>
<dbReference type="InterPro" id="IPR025565">
    <property type="entry name" value="DUF4328"/>
</dbReference>
<comment type="caution">
    <text evidence="3">The sequence shown here is derived from an EMBL/GenBank/DDBJ whole genome shotgun (WGS) entry which is preliminary data.</text>
</comment>
<keyword evidence="4" id="KW-1185">Reference proteome</keyword>
<evidence type="ECO:0000313" key="4">
    <source>
        <dbReference type="Proteomes" id="UP001500897"/>
    </source>
</evidence>
<gene>
    <name evidence="3" type="ORF">GCM10009759_01250</name>
</gene>
<feature type="transmembrane region" description="Helical" evidence="1">
    <location>
        <begin position="12"/>
        <end position="39"/>
    </location>
</feature>
<dbReference type="Proteomes" id="UP001500897">
    <property type="component" value="Unassembled WGS sequence"/>
</dbReference>
<keyword evidence="1" id="KW-1133">Transmembrane helix</keyword>
<feature type="domain" description="DUF4328" evidence="2">
    <location>
        <begin position="58"/>
        <end position="205"/>
    </location>
</feature>
<dbReference type="RefSeq" id="WP_344549643.1">
    <property type="nucleotide sequence ID" value="NZ_BAAANS010000001.1"/>
</dbReference>
<protein>
    <recommendedName>
        <fullName evidence="2">DUF4328 domain-containing protein</fullName>
    </recommendedName>
</protein>
<feature type="transmembrane region" description="Helical" evidence="1">
    <location>
        <begin position="179"/>
        <end position="200"/>
    </location>
</feature>